<feature type="region of interest" description="Disordered" evidence="1">
    <location>
        <begin position="59"/>
        <end position="96"/>
    </location>
</feature>
<protein>
    <submittedName>
        <fullName evidence="2">Uncharacterized protein</fullName>
    </submittedName>
</protein>
<dbReference type="AlphaFoldDB" id="A0AAE1EPL6"/>
<reference evidence="2" key="1">
    <citation type="submission" date="2023-10" db="EMBL/GenBank/DDBJ databases">
        <title>Genome assemblies of two species of porcelain crab, Petrolisthes cinctipes and Petrolisthes manimaculis (Anomura: Porcellanidae).</title>
        <authorList>
            <person name="Angst P."/>
        </authorList>
    </citation>
    <scope>NUCLEOTIDE SEQUENCE</scope>
    <source>
        <strain evidence="2">PB745_01</strain>
        <tissue evidence="2">Gill</tissue>
    </source>
</reference>
<accession>A0AAE1EPL6</accession>
<evidence type="ECO:0000313" key="2">
    <source>
        <dbReference type="EMBL" id="KAK3857531.1"/>
    </source>
</evidence>
<proteinExistence type="predicted"/>
<gene>
    <name evidence="2" type="ORF">Pcinc_036225</name>
</gene>
<sequence>MNQFRGVIYSWDLLSYSDSALLDGIAPQRVVAVQRIMKKNDGVPTPTPSIVLTFSRLTAPGDGKDEASGQPMPTTALSDDDEAGNASSPIDGEWHTVGEMRKRNQTASNSPIQGLSKKAGVGLCSTNILLDFTWRLSPHLHGSDHYQIFLSFAKPLLAT</sequence>
<dbReference type="EMBL" id="JAWQEG010005586">
    <property type="protein sequence ID" value="KAK3857531.1"/>
    <property type="molecule type" value="Genomic_DNA"/>
</dbReference>
<evidence type="ECO:0000313" key="3">
    <source>
        <dbReference type="Proteomes" id="UP001286313"/>
    </source>
</evidence>
<evidence type="ECO:0000256" key="1">
    <source>
        <dbReference type="SAM" id="MobiDB-lite"/>
    </source>
</evidence>
<organism evidence="2 3">
    <name type="scientific">Petrolisthes cinctipes</name>
    <name type="common">Flat porcelain crab</name>
    <dbReference type="NCBI Taxonomy" id="88211"/>
    <lineage>
        <taxon>Eukaryota</taxon>
        <taxon>Metazoa</taxon>
        <taxon>Ecdysozoa</taxon>
        <taxon>Arthropoda</taxon>
        <taxon>Crustacea</taxon>
        <taxon>Multicrustacea</taxon>
        <taxon>Malacostraca</taxon>
        <taxon>Eumalacostraca</taxon>
        <taxon>Eucarida</taxon>
        <taxon>Decapoda</taxon>
        <taxon>Pleocyemata</taxon>
        <taxon>Anomura</taxon>
        <taxon>Galatheoidea</taxon>
        <taxon>Porcellanidae</taxon>
        <taxon>Petrolisthes</taxon>
    </lineage>
</organism>
<keyword evidence="3" id="KW-1185">Reference proteome</keyword>
<comment type="caution">
    <text evidence="2">The sequence shown here is derived from an EMBL/GenBank/DDBJ whole genome shotgun (WGS) entry which is preliminary data.</text>
</comment>
<dbReference type="Proteomes" id="UP001286313">
    <property type="component" value="Unassembled WGS sequence"/>
</dbReference>
<name>A0AAE1EPL6_PETCI</name>